<evidence type="ECO:0000259" key="14">
    <source>
        <dbReference type="SMART" id="SM00760"/>
    </source>
</evidence>
<evidence type="ECO:0000256" key="12">
    <source>
        <dbReference type="SAM" id="MobiDB-lite"/>
    </source>
</evidence>
<dbReference type="GO" id="GO:0006270">
    <property type="term" value="P:DNA replication initiation"/>
    <property type="evidence" value="ECO:0007669"/>
    <property type="project" value="UniProtKB-UniRule"/>
</dbReference>
<evidence type="ECO:0000313" key="16">
    <source>
        <dbReference type="Proteomes" id="UP000671908"/>
    </source>
</evidence>
<proteinExistence type="inferred from homology"/>
<feature type="binding site" evidence="8">
    <location>
        <position position="176"/>
    </location>
    <ligand>
        <name>ATP</name>
        <dbReference type="ChEBI" id="CHEBI:30616"/>
    </ligand>
</feature>
<dbReference type="RefSeq" id="WP_210119699.1">
    <property type="nucleotide sequence ID" value="NZ_CP054142.1"/>
</dbReference>
<dbReference type="GO" id="GO:0008289">
    <property type="term" value="F:lipid binding"/>
    <property type="evidence" value="ECO:0007669"/>
    <property type="project" value="UniProtKB-KW"/>
</dbReference>
<accession>A0A975F226</accession>
<sequence length="473" mass="54410">MGEHNYKDVWTYALNQIHEEYKKAGKETDFKLWYNMKYEEDTISTITVSVASEFLWQSMVSKGNVQRITDKIKDLTGQKNISLKHFVNNESVFSESRKDSPVEAQADKKQNGSQNSLSNHTYVKTEVKRHPQLYPNYTFETFIPGSNSDYAYNASIAAAKNPGKTYNPILLYGGVGLGKTHLMEAIGNYIYREKGDKFKICYVPAETFTNEFTTAIGNKTIDKFKSKYRNLDVLLLDDIHFLQGKTQTQEELFHTFNALHDSSSQMVFTCDRPVTELKDMTDRLRSRFSNGLVVDLQPPDFETRYAILLKKLEILQKKIPEEVVSYIAKNVVTNVRDLESALTKMIGYSELINKNLTIEIAQEQLRDTFSSPMSGTITIDTVQKIVADHFNISISDIKSKKRDKKFVFPRQISLYIARELTEYSFPELGNEFGGRDHTTAMHSYEKIENMLKTDSSLNSLVQMLMRQVKDYKK</sequence>
<feature type="binding site" evidence="8">
    <location>
        <position position="180"/>
    </location>
    <ligand>
        <name>ATP</name>
        <dbReference type="ChEBI" id="CHEBI:30616"/>
    </ligand>
</feature>
<feature type="binding site" evidence="8">
    <location>
        <position position="178"/>
    </location>
    <ligand>
        <name>ATP</name>
        <dbReference type="ChEBI" id="CHEBI:30616"/>
    </ligand>
</feature>
<dbReference type="PRINTS" id="PR00051">
    <property type="entry name" value="DNAA"/>
</dbReference>
<dbReference type="EMBL" id="CP054142">
    <property type="protein sequence ID" value="QTQ12963.1"/>
    <property type="molecule type" value="Genomic_DNA"/>
</dbReference>
<dbReference type="AlphaFoldDB" id="A0A975F226"/>
<evidence type="ECO:0000256" key="10">
    <source>
        <dbReference type="RuleBase" id="RU000577"/>
    </source>
</evidence>
<dbReference type="Pfam" id="PF08299">
    <property type="entry name" value="Bac_DnaA_C"/>
    <property type="match status" value="1"/>
</dbReference>
<comment type="subunit">
    <text evidence="8">Oligomerizes as a right-handed, spiral filament on DNA at oriC.</text>
</comment>
<keyword evidence="16" id="KW-1185">Reference proteome</keyword>
<feature type="compositionally biased region" description="Polar residues" evidence="12">
    <location>
        <begin position="111"/>
        <end position="121"/>
    </location>
</feature>
<dbReference type="NCBIfam" id="TIGR00362">
    <property type="entry name" value="DnaA"/>
    <property type="match status" value="1"/>
</dbReference>
<dbReference type="SMART" id="SM00760">
    <property type="entry name" value="Bac_DnaA_C"/>
    <property type="match status" value="1"/>
</dbReference>
<dbReference type="PANTHER" id="PTHR30050">
    <property type="entry name" value="CHROMOSOMAL REPLICATION INITIATOR PROTEIN DNAA"/>
    <property type="match status" value="1"/>
</dbReference>
<feature type="region of interest" description="Domain I, interacts with DnaA modulators" evidence="8">
    <location>
        <begin position="1"/>
        <end position="91"/>
    </location>
</feature>
<dbReference type="PANTHER" id="PTHR30050:SF2">
    <property type="entry name" value="CHROMOSOMAL REPLICATION INITIATOR PROTEIN DNAA"/>
    <property type="match status" value="1"/>
</dbReference>
<feature type="region of interest" description="Domain IV, binds dsDNA" evidence="8">
    <location>
        <begin position="350"/>
        <end position="473"/>
    </location>
</feature>
<comment type="caution">
    <text evidence="8">Lacks conserved residue(s) required for the propagation of feature annotation.</text>
</comment>
<comment type="similarity">
    <text evidence="1 8 11">Belongs to the DnaA family.</text>
</comment>
<dbReference type="FunFam" id="3.40.50.300:FF:000668">
    <property type="entry name" value="Chromosomal replication initiator protein DnaA"/>
    <property type="match status" value="1"/>
</dbReference>
<feature type="binding site" evidence="8">
    <location>
        <position position="179"/>
    </location>
    <ligand>
        <name>ATP</name>
        <dbReference type="ChEBI" id="CHEBI:30616"/>
    </ligand>
</feature>
<evidence type="ECO:0000256" key="8">
    <source>
        <dbReference type="HAMAP-Rule" id="MF_00377"/>
    </source>
</evidence>
<evidence type="ECO:0000256" key="4">
    <source>
        <dbReference type="ARBA" id="ARBA00022741"/>
    </source>
</evidence>
<dbReference type="InterPro" id="IPR027417">
    <property type="entry name" value="P-loop_NTPase"/>
</dbReference>
<dbReference type="InterPro" id="IPR010921">
    <property type="entry name" value="Trp_repressor/repl_initiator"/>
</dbReference>
<comment type="subcellular location">
    <subcellularLocation>
        <location evidence="8">Cytoplasm</location>
    </subcellularLocation>
</comment>
<dbReference type="GO" id="GO:0005737">
    <property type="term" value="C:cytoplasm"/>
    <property type="evidence" value="ECO:0007669"/>
    <property type="project" value="UniProtKB-SubCell"/>
</dbReference>
<comment type="domain">
    <text evidence="8">Domain I is involved in oligomerization and binding regulators, domain II is flexibile and of varying length in different bacteria, domain III forms the AAA+ region, while domain IV binds dsDNA.</text>
</comment>
<reference evidence="15 16" key="1">
    <citation type="journal article" date="2021" name="Microbiol. Resour. Announc.">
        <title>Complete Genome Sequences of Three Human Oral Treponema parvum Isolates.</title>
        <authorList>
            <person name="Zeng H."/>
            <person name="Watt R.M."/>
        </authorList>
    </citation>
    <scope>NUCLEOTIDE SEQUENCE [LARGE SCALE GENOMIC DNA]</scope>
    <source>
        <strain evidence="15 16">ATCC 700770</strain>
    </source>
</reference>
<dbReference type="Proteomes" id="UP000671908">
    <property type="component" value="Chromosome"/>
</dbReference>
<evidence type="ECO:0000313" key="15">
    <source>
        <dbReference type="EMBL" id="QTQ12963.1"/>
    </source>
</evidence>
<dbReference type="CDD" id="cd00009">
    <property type="entry name" value="AAA"/>
    <property type="match status" value="1"/>
</dbReference>
<dbReference type="Gene3D" id="3.40.50.300">
    <property type="entry name" value="P-loop containing nucleotide triphosphate hydrolases"/>
    <property type="match status" value="1"/>
</dbReference>
<dbReference type="SMART" id="SM00382">
    <property type="entry name" value="AAA"/>
    <property type="match status" value="1"/>
</dbReference>
<protein>
    <recommendedName>
        <fullName evidence="8 9">Chromosomal replication initiator protein DnaA</fullName>
    </recommendedName>
</protein>
<organism evidence="15 16">
    <name type="scientific">Treponema parvum</name>
    <dbReference type="NCBI Taxonomy" id="138851"/>
    <lineage>
        <taxon>Bacteria</taxon>
        <taxon>Pseudomonadati</taxon>
        <taxon>Spirochaetota</taxon>
        <taxon>Spirochaetia</taxon>
        <taxon>Spirochaetales</taxon>
        <taxon>Treponemataceae</taxon>
        <taxon>Treponema</taxon>
    </lineage>
</organism>
<feature type="region of interest" description="Disordered" evidence="12">
    <location>
        <begin position="92"/>
        <end position="121"/>
    </location>
</feature>
<name>A0A975F226_9SPIR</name>
<comment type="function">
    <text evidence="8 10">Plays an essential role in the initiation and regulation of chromosomal replication. ATP-DnaA binds to the origin of replication (oriC) to initiate formation of the DNA replication initiation complex once per cell cycle. Binds the DnaA box (a 9 base pair repeat at the origin) and separates the double-stranded (ds)DNA. Forms a right-handed helical filament on oriC DNA; dsDNA binds to the exterior of the filament while single-stranded (ss)DNA is stabiized in the filament's interior. The ATP-DnaA-oriC complex binds and stabilizes one strand of the AT-rich DNA unwinding element (DUE), permitting loading of DNA polymerase. After initiation quickly degrades to an ADP-DnaA complex that is not apt for DNA replication. Binds acidic phospholipids.</text>
</comment>
<dbReference type="InterPro" id="IPR013317">
    <property type="entry name" value="DnaA_dom"/>
</dbReference>
<gene>
    <name evidence="8 15" type="primary">dnaA</name>
    <name evidence="15" type="ORF">HRQ91_00005</name>
</gene>
<keyword evidence="2 8" id="KW-0963">Cytoplasm</keyword>
<dbReference type="HAMAP" id="MF_00377">
    <property type="entry name" value="DnaA_bact"/>
    <property type="match status" value="1"/>
</dbReference>
<dbReference type="GO" id="GO:0005886">
    <property type="term" value="C:plasma membrane"/>
    <property type="evidence" value="ECO:0007669"/>
    <property type="project" value="TreeGrafter"/>
</dbReference>
<dbReference type="GO" id="GO:0006275">
    <property type="term" value="P:regulation of DNA replication"/>
    <property type="evidence" value="ECO:0007669"/>
    <property type="project" value="UniProtKB-UniRule"/>
</dbReference>
<dbReference type="Gene3D" id="1.10.1750.10">
    <property type="match status" value="1"/>
</dbReference>
<keyword evidence="6 8" id="KW-0446">Lipid-binding</keyword>
<dbReference type="InterPro" id="IPR001957">
    <property type="entry name" value="Chromosome_initiator_DnaA"/>
</dbReference>
<evidence type="ECO:0000256" key="11">
    <source>
        <dbReference type="RuleBase" id="RU004227"/>
    </source>
</evidence>
<dbReference type="Gene3D" id="1.10.8.60">
    <property type="match status" value="1"/>
</dbReference>
<evidence type="ECO:0000259" key="13">
    <source>
        <dbReference type="SMART" id="SM00382"/>
    </source>
</evidence>
<dbReference type="InterPro" id="IPR020591">
    <property type="entry name" value="Chromosome_initiator_DnaA-like"/>
</dbReference>
<dbReference type="InterPro" id="IPR013159">
    <property type="entry name" value="DnaA_C"/>
</dbReference>
<evidence type="ECO:0000256" key="1">
    <source>
        <dbReference type="ARBA" id="ARBA00006583"/>
    </source>
</evidence>
<evidence type="ECO:0000256" key="3">
    <source>
        <dbReference type="ARBA" id="ARBA00022705"/>
    </source>
</evidence>
<evidence type="ECO:0000256" key="9">
    <source>
        <dbReference type="NCBIfam" id="TIGR00362"/>
    </source>
</evidence>
<feature type="compositionally biased region" description="Basic and acidic residues" evidence="12">
    <location>
        <begin position="95"/>
        <end position="110"/>
    </location>
</feature>
<dbReference type="KEGG" id="tpav:HRQ91_00005"/>
<dbReference type="GO" id="GO:0005524">
    <property type="term" value="F:ATP binding"/>
    <property type="evidence" value="ECO:0007669"/>
    <property type="project" value="UniProtKB-UniRule"/>
</dbReference>
<keyword evidence="3 8" id="KW-0235">DNA replication</keyword>
<evidence type="ECO:0000256" key="7">
    <source>
        <dbReference type="ARBA" id="ARBA00023125"/>
    </source>
</evidence>
<evidence type="ECO:0000256" key="2">
    <source>
        <dbReference type="ARBA" id="ARBA00022490"/>
    </source>
</evidence>
<dbReference type="SUPFAM" id="SSF52540">
    <property type="entry name" value="P-loop containing nucleoside triphosphate hydrolases"/>
    <property type="match status" value="1"/>
</dbReference>
<dbReference type="Pfam" id="PF00308">
    <property type="entry name" value="Bac_DnaA"/>
    <property type="match status" value="1"/>
</dbReference>
<feature type="domain" description="Chromosomal replication initiator DnaA C-terminal" evidence="14">
    <location>
        <begin position="378"/>
        <end position="447"/>
    </location>
</feature>
<evidence type="ECO:0000256" key="6">
    <source>
        <dbReference type="ARBA" id="ARBA00023121"/>
    </source>
</evidence>
<dbReference type="GO" id="GO:0003688">
    <property type="term" value="F:DNA replication origin binding"/>
    <property type="evidence" value="ECO:0007669"/>
    <property type="project" value="UniProtKB-UniRule"/>
</dbReference>
<evidence type="ECO:0000256" key="5">
    <source>
        <dbReference type="ARBA" id="ARBA00022840"/>
    </source>
</evidence>
<keyword evidence="4 8" id="KW-0547">Nucleotide-binding</keyword>
<dbReference type="InterPro" id="IPR003593">
    <property type="entry name" value="AAA+_ATPase"/>
</dbReference>
<feature type="domain" description="AAA+ ATPase" evidence="13">
    <location>
        <begin position="165"/>
        <end position="298"/>
    </location>
</feature>
<keyword evidence="7 8" id="KW-0238">DNA-binding</keyword>
<keyword evidence="5 8" id="KW-0067">ATP-binding</keyword>
<dbReference type="SUPFAM" id="SSF48295">
    <property type="entry name" value="TrpR-like"/>
    <property type="match status" value="1"/>
</dbReference>
<dbReference type="CDD" id="cd06571">
    <property type="entry name" value="Bac_DnaA_C"/>
    <property type="match status" value="1"/>
</dbReference>